<sequence length="71" mass="8388">MNVKDLEDLILYFTKFFNELSHTENIDVAKIEKLFNRTIQESITTLSEALEKAYQEQLKKQKISFYLTGLL</sequence>
<dbReference type="HOGENOM" id="CLU_190739_0_0_5"/>
<proteinExistence type="predicted"/>
<accession>C4K0W9</accession>
<dbReference type="RefSeq" id="WP_012736501.1">
    <property type="nucleotide sequence ID" value="NC_012730.1"/>
</dbReference>
<keyword evidence="2" id="KW-1185">Reference proteome</keyword>
<reference evidence="1 2" key="1">
    <citation type="journal article" date="2009" name="PLoS ONE">
        <title>Genome sequence of the endosymbiont Rickettsia peacockii and comparison with virulent Rickettsia rickettsii: identification of virulence factors.</title>
        <authorList>
            <person name="Felsheim R.F."/>
            <person name="Kurtti T.J."/>
            <person name="Munderloh U.G."/>
        </authorList>
    </citation>
    <scope>NUCLEOTIDE SEQUENCE [LARGE SCALE GENOMIC DNA]</scope>
    <source>
        <strain evidence="1 2">Rustic</strain>
    </source>
</reference>
<dbReference type="Proteomes" id="UP000005015">
    <property type="component" value="Chromosome"/>
</dbReference>
<dbReference type="KEGG" id="rpk:RPR_01715"/>
<dbReference type="AlphaFoldDB" id="C4K0W9"/>
<dbReference type="EMBL" id="CP001227">
    <property type="protein sequence ID" value="ACR47220.1"/>
    <property type="molecule type" value="Genomic_DNA"/>
</dbReference>
<gene>
    <name evidence="1" type="ordered locus">RPR_01715</name>
</gene>
<evidence type="ECO:0000313" key="2">
    <source>
        <dbReference type="Proteomes" id="UP000005015"/>
    </source>
</evidence>
<organism evidence="1 2">
    <name type="scientific">Rickettsia peacockii (strain Rustic)</name>
    <dbReference type="NCBI Taxonomy" id="562019"/>
    <lineage>
        <taxon>Bacteria</taxon>
        <taxon>Pseudomonadati</taxon>
        <taxon>Pseudomonadota</taxon>
        <taxon>Alphaproteobacteria</taxon>
        <taxon>Rickettsiales</taxon>
        <taxon>Rickettsiaceae</taxon>
        <taxon>Rickettsieae</taxon>
        <taxon>Rickettsia</taxon>
        <taxon>spotted fever group</taxon>
    </lineage>
</organism>
<evidence type="ECO:0000313" key="1">
    <source>
        <dbReference type="EMBL" id="ACR47220.1"/>
    </source>
</evidence>
<protein>
    <submittedName>
        <fullName evidence="1">Uncharacterized protein</fullName>
    </submittedName>
</protein>
<name>C4K0W9_RICPU</name>